<evidence type="ECO:0000256" key="5">
    <source>
        <dbReference type="ARBA" id="ARBA00022490"/>
    </source>
</evidence>
<accession>A0A833RX06</accession>
<sequence length="108" mass="12408">MEMSLHSMEVVNRLTTAVDLPTEFVHMYITNCISSCQNIKDKYMQNRLVRLARLVHPDKNPGDPQAARNFQVLGEAYQILSDPAKKEEYDKYGKEGISNFLPSFGKRE</sequence>
<keyword evidence="7" id="KW-0943">RNA-mediated gene silencing</keyword>
<comment type="caution">
    <text evidence="11">The sequence shown here is derived from an EMBL/GenBank/DDBJ whole genome shotgun (WGS) entry which is preliminary data.</text>
</comment>
<dbReference type="PROSITE" id="PS00636">
    <property type="entry name" value="DNAJ_1"/>
    <property type="match status" value="1"/>
</dbReference>
<dbReference type="PROSITE" id="PS50076">
    <property type="entry name" value="DNAJ_2"/>
    <property type="match status" value="1"/>
</dbReference>
<gene>
    <name evidence="11" type="ORF">FCM35_KLT00736</name>
</gene>
<evidence type="ECO:0000256" key="3">
    <source>
        <dbReference type="ARBA" id="ARBA00008030"/>
    </source>
</evidence>
<dbReference type="GO" id="GO:0031047">
    <property type="term" value="P:regulatory ncRNA-mediated gene silencing"/>
    <property type="evidence" value="ECO:0007669"/>
    <property type="project" value="UniProtKB-KW"/>
</dbReference>
<evidence type="ECO:0000256" key="7">
    <source>
        <dbReference type="ARBA" id="ARBA00023158"/>
    </source>
</evidence>
<dbReference type="SUPFAM" id="SSF46565">
    <property type="entry name" value="Chaperone J-domain"/>
    <property type="match status" value="1"/>
</dbReference>
<evidence type="ECO:0000313" key="12">
    <source>
        <dbReference type="Proteomes" id="UP000623129"/>
    </source>
</evidence>
<dbReference type="SMART" id="SM00271">
    <property type="entry name" value="DnaJ"/>
    <property type="match status" value="1"/>
</dbReference>
<dbReference type="EMBL" id="SWLB01000001">
    <property type="protein sequence ID" value="KAF3342098.1"/>
    <property type="molecule type" value="Genomic_DNA"/>
</dbReference>
<organism evidence="11 12">
    <name type="scientific">Carex littledalei</name>
    <dbReference type="NCBI Taxonomy" id="544730"/>
    <lineage>
        <taxon>Eukaryota</taxon>
        <taxon>Viridiplantae</taxon>
        <taxon>Streptophyta</taxon>
        <taxon>Embryophyta</taxon>
        <taxon>Tracheophyta</taxon>
        <taxon>Spermatophyta</taxon>
        <taxon>Magnoliopsida</taxon>
        <taxon>Liliopsida</taxon>
        <taxon>Poales</taxon>
        <taxon>Cyperaceae</taxon>
        <taxon>Cyperoideae</taxon>
        <taxon>Cariceae</taxon>
        <taxon>Carex</taxon>
        <taxon>Carex subgen. Euthyceras</taxon>
    </lineage>
</organism>
<proteinExistence type="inferred from homology"/>
<evidence type="ECO:0000256" key="8">
    <source>
        <dbReference type="ARBA" id="ARBA00023163"/>
    </source>
</evidence>
<dbReference type="GO" id="GO:0030014">
    <property type="term" value="C:CCR4-NOT complex"/>
    <property type="evidence" value="ECO:0007669"/>
    <property type="project" value="InterPro"/>
</dbReference>
<evidence type="ECO:0000259" key="10">
    <source>
        <dbReference type="PROSITE" id="PS50076"/>
    </source>
</evidence>
<dbReference type="CDD" id="cd06257">
    <property type="entry name" value="DnaJ"/>
    <property type="match status" value="1"/>
</dbReference>
<dbReference type="PANTHER" id="PTHR15975:SF0">
    <property type="entry name" value="CCR4-NOT TRANSCRIPTION COMPLEX SUBUNIT 11"/>
    <property type="match status" value="1"/>
</dbReference>
<dbReference type="PANTHER" id="PTHR15975">
    <property type="entry name" value="CCR4-NOT TRANSCRIPTION COMPLEX SUBUNIT 11"/>
    <property type="match status" value="1"/>
</dbReference>
<feature type="domain" description="J" evidence="10">
    <location>
        <begin position="26"/>
        <end position="93"/>
    </location>
</feature>
<dbReference type="OrthoDB" id="10265389at2759"/>
<evidence type="ECO:0000256" key="9">
    <source>
        <dbReference type="ARBA" id="ARBA00023242"/>
    </source>
</evidence>
<reference evidence="11" key="1">
    <citation type="submission" date="2020-01" db="EMBL/GenBank/DDBJ databases">
        <title>Genome sequence of Kobresia littledalei, the first chromosome-level genome in the family Cyperaceae.</title>
        <authorList>
            <person name="Qu G."/>
        </authorList>
    </citation>
    <scope>NUCLEOTIDE SEQUENCE</scope>
    <source>
        <strain evidence="11">C.B.Clarke</strain>
        <tissue evidence="11">Leaf</tissue>
    </source>
</reference>
<keyword evidence="6" id="KW-0805">Transcription regulation</keyword>
<evidence type="ECO:0000256" key="1">
    <source>
        <dbReference type="ARBA" id="ARBA00004123"/>
    </source>
</evidence>
<keyword evidence="12" id="KW-1185">Reference proteome</keyword>
<evidence type="ECO:0000256" key="2">
    <source>
        <dbReference type="ARBA" id="ARBA00004496"/>
    </source>
</evidence>
<dbReference type="AlphaFoldDB" id="A0A833RX06"/>
<dbReference type="GO" id="GO:0005634">
    <property type="term" value="C:nucleus"/>
    <property type="evidence" value="ECO:0007669"/>
    <property type="project" value="UniProtKB-SubCell"/>
</dbReference>
<evidence type="ECO:0000256" key="6">
    <source>
        <dbReference type="ARBA" id="ARBA00023015"/>
    </source>
</evidence>
<dbReference type="GO" id="GO:0005783">
    <property type="term" value="C:endoplasmic reticulum"/>
    <property type="evidence" value="ECO:0007669"/>
    <property type="project" value="UniProtKB-ARBA"/>
</dbReference>
<name>A0A833RX06_9POAL</name>
<dbReference type="PRINTS" id="PR00625">
    <property type="entry name" value="JDOMAIN"/>
</dbReference>
<comment type="subcellular location">
    <subcellularLocation>
        <location evidence="2">Cytoplasm</location>
    </subcellularLocation>
    <subcellularLocation>
        <location evidence="1">Nucleus</location>
    </subcellularLocation>
</comment>
<keyword evidence="5" id="KW-0963">Cytoplasm</keyword>
<dbReference type="InterPro" id="IPR018253">
    <property type="entry name" value="DnaJ_domain_CS"/>
</dbReference>
<dbReference type="InterPro" id="IPR019312">
    <property type="entry name" value="CNOT11"/>
</dbReference>
<evidence type="ECO:0000256" key="4">
    <source>
        <dbReference type="ARBA" id="ARBA00014872"/>
    </source>
</evidence>
<dbReference type="InterPro" id="IPR036869">
    <property type="entry name" value="J_dom_sf"/>
</dbReference>
<keyword evidence="9" id="KW-0539">Nucleus</keyword>
<dbReference type="Proteomes" id="UP000623129">
    <property type="component" value="Unassembled WGS sequence"/>
</dbReference>
<keyword evidence="8" id="KW-0804">Transcription</keyword>
<comment type="similarity">
    <text evidence="3">Belongs to the CNOT11 family.</text>
</comment>
<protein>
    <recommendedName>
        <fullName evidence="4">CCR4-NOT transcription complex subunit 11</fullName>
    </recommendedName>
</protein>
<evidence type="ECO:0000313" key="11">
    <source>
        <dbReference type="EMBL" id="KAF3342098.1"/>
    </source>
</evidence>
<dbReference type="Gene3D" id="1.10.287.110">
    <property type="entry name" value="DnaJ domain"/>
    <property type="match status" value="1"/>
</dbReference>
<dbReference type="Pfam" id="PF10155">
    <property type="entry name" value="CNOT11"/>
    <property type="match status" value="1"/>
</dbReference>
<dbReference type="InterPro" id="IPR001623">
    <property type="entry name" value="DnaJ_domain"/>
</dbReference>